<organism evidence="2 3">
    <name type="scientific">Candidatus Obscuribacter phosphatis</name>
    <dbReference type="NCBI Taxonomy" id="1906157"/>
    <lineage>
        <taxon>Bacteria</taxon>
        <taxon>Bacillati</taxon>
        <taxon>Candidatus Melainabacteria</taxon>
        <taxon>Candidatus Obscuribacterales</taxon>
        <taxon>Candidatus Obscuribacteraceae</taxon>
        <taxon>Candidatus Obscuribacter</taxon>
    </lineage>
</organism>
<evidence type="ECO:0000256" key="1">
    <source>
        <dbReference type="SAM" id="MobiDB-lite"/>
    </source>
</evidence>
<accession>A0A8J7TKZ3</accession>
<dbReference type="InterPro" id="IPR011990">
    <property type="entry name" value="TPR-like_helical_dom_sf"/>
</dbReference>
<dbReference type="Gene3D" id="1.25.40.10">
    <property type="entry name" value="Tetratricopeptide repeat domain"/>
    <property type="match status" value="1"/>
</dbReference>
<proteinExistence type="predicted"/>
<evidence type="ECO:0000313" key="3">
    <source>
        <dbReference type="Proteomes" id="UP000664277"/>
    </source>
</evidence>
<dbReference type="EMBL" id="JAFLCK010000011">
    <property type="protein sequence ID" value="MBN8660505.1"/>
    <property type="molecule type" value="Genomic_DNA"/>
</dbReference>
<gene>
    <name evidence="2" type="ORF">J0M35_09100</name>
</gene>
<evidence type="ECO:0008006" key="4">
    <source>
        <dbReference type="Google" id="ProtNLM"/>
    </source>
</evidence>
<dbReference type="AlphaFoldDB" id="A0A8J7TKZ3"/>
<comment type="caution">
    <text evidence="2">The sequence shown here is derived from an EMBL/GenBank/DDBJ whole genome shotgun (WGS) entry which is preliminary data.</text>
</comment>
<feature type="compositionally biased region" description="Basic and acidic residues" evidence="1">
    <location>
        <begin position="238"/>
        <end position="256"/>
    </location>
</feature>
<protein>
    <recommendedName>
        <fullName evidence="4">Tetratricopeptide repeat protein</fullName>
    </recommendedName>
</protein>
<feature type="region of interest" description="Disordered" evidence="1">
    <location>
        <begin position="237"/>
        <end position="256"/>
    </location>
</feature>
<sequence length="523" mass="59497">MWEKFFRIAERQFQSGKLKTVEGHLVKALEAAKKADDKKGIAESLSLYARLCMETQSGRADEMIAASVEAMAEAYGRESEEYADELEVRAVWLEHAEQAELAETLMLEAETINKALKKPERLIDTTADFVEFYYDTKQFDKALAKQMELVGLIKTHFGAVSAEMGEEIWRYVRNLIACGRKGEALDFLKTVGGPESWVQEAAMEESHECEHLHEHEHEHEHEQDHDRVEKVTISTGTNKHEHEHGPGCNHNHEHDHGQHKEEIGQCSEEVKALVDAMESALADSSQGTLQADIEKRIGIVQSYTEKIRAQIDSEIAALDKNGPFFELQVYLKEMPMLSLKVFLVLELRSLWLQSRNLDELKKIADILRECALRPEMARAQYYLIITLLDLLNAGEPVLKEFDEFLAENIPECVVSMYSRALRLLHAGETKEAREILTRAVAFNPLVVRLLFDSANMQDFKPTDEDSANAFVDAINYAQVAAHQWDDFKGASELLKEAIERVNPKSLRRELQSYIEGSIEQRIG</sequence>
<evidence type="ECO:0000313" key="2">
    <source>
        <dbReference type="EMBL" id="MBN8660505.1"/>
    </source>
</evidence>
<reference evidence="2" key="1">
    <citation type="submission" date="2021-02" db="EMBL/GenBank/DDBJ databases">
        <title>Genome-Resolved Metagenomics of a Microbial Community Performing Photosynthetic Biological Nutrient Removal.</title>
        <authorList>
            <person name="Mcdaniel E.A."/>
        </authorList>
    </citation>
    <scope>NUCLEOTIDE SEQUENCE</scope>
    <source>
        <strain evidence="2">UWPOB_OBS1</strain>
    </source>
</reference>
<name>A0A8J7TKZ3_9BACT</name>
<dbReference type="Proteomes" id="UP000664277">
    <property type="component" value="Unassembled WGS sequence"/>
</dbReference>